<evidence type="ECO:0000256" key="1">
    <source>
        <dbReference type="ARBA" id="ARBA00004453"/>
    </source>
</evidence>
<dbReference type="GO" id="GO:0043590">
    <property type="term" value="C:bacterial nucleoid"/>
    <property type="evidence" value="ECO:0007669"/>
    <property type="project" value="TreeGrafter"/>
</dbReference>
<dbReference type="Pfam" id="PF04381">
    <property type="entry name" value="RdgC"/>
    <property type="match status" value="1"/>
</dbReference>
<evidence type="ECO:0000256" key="5">
    <source>
        <dbReference type="ARBA" id="ARBA00023172"/>
    </source>
</evidence>
<dbReference type="GO" id="GO:0003690">
    <property type="term" value="F:double-stranded DNA binding"/>
    <property type="evidence" value="ECO:0007669"/>
    <property type="project" value="TreeGrafter"/>
</dbReference>
<protein>
    <recommendedName>
        <fullName evidence="3">Recombination-associated protein RdgC</fullName>
    </recommendedName>
</protein>
<evidence type="ECO:0000313" key="7">
    <source>
        <dbReference type="EMBL" id="QNP47293.1"/>
    </source>
</evidence>
<keyword evidence="8" id="KW-1185">Reference proteome</keyword>
<evidence type="ECO:0000256" key="6">
    <source>
        <dbReference type="SAM" id="MobiDB-lite"/>
    </source>
</evidence>
<feature type="region of interest" description="Disordered" evidence="6">
    <location>
        <begin position="84"/>
        <end position="104"/>
    </location>
</feature>
<dbReference type="InterPro" id="IPR007476">
    <property type="entry name" value="RdgC"/>
</dbReference>
<dbReference type="Proteomes" id="UP000516028">
    <property type="component" value="Chromosome"/>
</dbReference>
<dbReference type="NCBIfam" id="NF001464">
    <property type="entry name" value="PRK00321.1-5"/>
    <property type="match status" value="1"/>
</dbReference>
<feature type="region of interest" description="Disordered" evidence="6">
    <location>
        <begin position="294"/>
        <end position="336"/>
    </location>
</feature>
<dbReference type="NCBIfam" id="NF001463">
    <property type="entry name" value="PRK00321.1-4"/>
    <property type="match status" value="1"/>
</dbReference>
<dbReference type="EMBL" id="CP060783">
    <property type="protein sequence ID" value="QNP47293.1"/>
    <property type="molecule type" value="Genomic_DNA"/>
</dbReference>
<feature type="compositionally biased region" description="Low complexity" evidence="6">
    <location>
        <begin position="298"/>
        <end position="308"/>
    </location>
</feature>
<reference evidence="7 8" key="1">
    <citation type="submission" date="2020-08" db="EMBL/GenBank/DDBJ databases">
        <title>Genome sequence of Diaphorobacter aerolatus KACC 16536T.</title>
        <authorList>
            <person name="Hyun D.-W."/>
            <person name="Bae J.-W."/>
        </authorList>
    </citation>
    <scope>NUCLEOTIDE SEQUENCE [LARGE SCALE GENOMIC DNA]</scope>
    <source>
        <strain evidence="7 8">KACC 16536</strain>
    </source>
</reference>
<comment type="similarity">
    <text evidence="2">Belongs to the RdgC family.</text>
</comment>
<dbReference type="GO" id="GO:0006310">
    <property type="term" value="P:DNA recombination"/>
    <property type="evidence" value="ECO:0007669"/>
    <property type="project" value="UniProtKB-KW"/>
</dbReference>
<dbReference type="PANTHER" id="PTHR38103:SF1">
    <property type="entry name" value="RECOMBINATION-ASSOCIATED PROTEIN RDGC"/>
    <property type="match status" value="1"/>
</dbReference>
<evidence type="ECO:0000256" key="3">
    <source>
        <dbReference type="ARBA" id="ARBA00022296"/>
    </source>
</evidence>
<accession>A0A7H0GG77</accession>
<proteinExistence type="inferred from homology"/>
<keyword evidence="5" id="KW-0233">DNA recombination</keyword>
<name>A0A7H0GG77_9BURK</name>
<dbReference type="GO" id="GO:0000018">
    <property type="term" value="P:regulation of DNA recombination"/>
    <property type="evidence" value="ECO:0007669"/>
    <property type="project" value="TreeGrafter"/>
</dbReference>
<evidence type="ECO:0000313" key="8">
    <source>
        <dbReference type="Proteomes" id="UP000516028"/>
    </source>
</evidence>
<dbReference type="AlphaFoldDB" id="A0A7H0GG77"/>
<organism evidence="7 8">
    <name type="scientific">Diaphorobacter aerolatus</name>
    <dbReference type="NCBI Taxonomy" id="1288495"/>
    <lineage>
        <taxon>Bacteria</taxon>
        <taxon>Pseudomonadati</taxon>
        <taxon>Pseudomonadota</taxon>
        <taxon>Betaproteobacteria</taxon>
        <taxon>Burkholderiales</taxon>
        <taxon>Comamonadaceae</taxon>
        <taxon>Diaphorobacter</taxon>
    </lineage>
</organism>
<dbReference type="RefSeq" id="WP_187723006.1">
    <property type="nucleotide sequence ID" value="NZ_CP060783.1"/>
</dbReference>
<dbReference type="KEGG" id="daer:H9K75_13050"/>
<comment type="subcellular location">
    <subcellularLocation>
        <location evidence="1">Cytoplasm</location>
        <location evidence="1">Nucleoid</location>
    </subcellularLocation>
</comment>
<gene>
    <name evidence="7" type="ORF">H9K75_13050</name>
</gene>
<evidence type="ECO:0000256" key="2">
    <source>
        <dbReference type="ARBA" id="ARBA00008657"/>
    </source>
</evidence>
<sequence>MFKNMIVYRIAESWQTELTQLEEALAKSVFEECGATQERSVGWVPPRGEEHGPLVESVGGQWILRLMSEAKVLPGSVLARKVKEKAERIEQETGRKPGKKESKELKEEAKLDLLPMAFTKQGSTWVWIDPAAYLLVLDAGSQGRADEVVTMLVEALPGFAVALLDTQESPQACMAHWLKEQEPPVGFSVDRECELKSADEAKAVVRYSRHPLDIDEIREHIDQGKLPTKLAMSWDDRVSFVLTESLQIKKVSFLDTVFEGQKQDDAGFDADVAIATGELSKLLPDLVEALGGEGRTELGGATTTATARSDADRQPAAVDQSAAVVTHGEEEDDPPF</sequence>
<evidence type="ECO:0000256" key="4">
    <source>
        <dbReference type="ARBA" id="ARBA00022490"/>
    </source>
</evidence>
<dbReference type="PANTHER" id="PTHR38103">
    <property type="entry name" value="RECOMBINATION-ASSOCIATED PROTEIN RDGC"/>
    <property type="match status" value="1"/>
</dbReference>
<keyword evidence="4" id="KW-0963">Cytoplasm</keyword>